<accession>A0AA87QDW7</accession>
<reference evidence="3 4" key="1">
    <citation type="submission" date="2014-05" db="EMBL/GenBank/DDBJ databases">
        <title>Whole genome shotgun sequence of Rhizobium rhizogenes NBRC 13257.</title>
        <authorList>
            <person name="Katano-Makiyama Y."/>
            <person name="Hosoyama A."/>
            <person name="Hashimoto M."/>
            <person name="Hosoyama Y."/>
            <person name="Noguchi M."/>
            <person name="Tsuchikane K."/>
            <person name="Kimura A."/>
            <person name="Ohji S."/>
            <person name="Ichikawa N."/>
            <person name="Yamazoe A."/>
            <person name="Fujita N."/>
        </authorList>
    </citation>
    <scope>NUCLEOTIDE SEQUENCE [LARGE SCALE GENOMIC DNA]</scope>
    <source>
        <strain evidence="3 4">NBRC 13257</strain>
    </source>
</reference>
<feature type="transmembrane region" description="Helical" evidence="1">
    <location>
        <begin position="6"/>
        <end position="28"/>
    </location>
</feature>
<name>A0AA87QDW7_RHIRH</name>
<keyword evidence="1" id="KW-1133">Transmembrane helix</keyword>
<dbReference type="EMBL" id="BAYX01000011">
    <property type="protein sequence ID" value="GAJ95174.1"/>
    <property type="molecule type" value="Genomic_DNA"/>
</dbReference>
<dbReference type="Pfam" id="PF25973">
    <property type="entry name" value="BSH_CzcB"/>
    <property type="match status" value="1"/>
</dbReference>
<dbReference type="Gene3D" id="2.40.50.100">
    <property type="match status" value="1"/>
</dbReference>
<keyword evidence="1" id="KW-0472">Membrane</keyword>
<evidence type="ECO:0000259" key="2">
    <source>
        <dbReference type="Pfam" id="PF25973"/>
    </source>
</evidence>
<organism evidence="3 4">
    <name type="scientific">Rhizobium rhizogenes NBRC 13257</name>
    <dbReference type="NCBI Taxonomy" id="1220581"/>
    <lineage>
        <taxon>Bacteria</taxon>
        <taxon>Pseudomonadati</taxon>
        <taxon>Pseudomonadota</taxon>
        <taxon>Alphaproteobacteria</taxon>
        <taxon>Hyphomicrobiales</taxon>
        <taxon>Rhizobiaceae</taxon>
        <taxon>Rhizobium/Agrobacterium group</taxon>
        <taxon>Rhizobium</taxon>
    </lineage>
</organism>
<dbReference type="Proteomes" id="UP000026941">
    <property type="component" value="Unassembled WGS sequence"/>
</dbReference>
<dbReference type="InterPro" id="IPR050739">
    <property type="entry name" value="MFP"/>
</dbReference>
<feature type="domain" description="CzcB-like barrel-sandwich hybrid" evidence="2">
    <location>
        <begin position="42"/>
        <end position="219"/>
    </location>
</feature>
<dbReference type="AlphaFoldDB" id="A0AA87QDW7"/>
<comment type="caution">
    <text evidence="3">The sequence shown here is derived from an EMBL/GenBank/DDBJ whole genome shotgun (WGS) entry which is preliminary data.</text>
</comment>
<evidence type="ECO:0000313" key="4">
    <source>
        <dbReference type="Proteomes" id="UP000026941"/>
    </source>
</evidence>
<dbReference type="PANTHER" id="PTHR30386">
    <property type="entry name" value="MEMBRANE FUSION SUBUNIT OF EMRAB-TOLC MULTIDRUG EFFLUX PUMP"/>
    <property type="match status" value="1"/>
</dbReference>
<evidence type="ECO:0000256" key="1">
    <source>
        <dbReference type="SAM" id="Phobius"/>
    </source>
</evidence>
<evidence type="ECO:0000313" key="3">
    <source>
        <dbReference type="EMBL" id="GAJ95174.1"/>
    </source>
</evidence>
<keyword evidence="1" id="KW-0812">Transmembrane</keyword>
<sequence>MGRFVYFLLVIGFSFYLVMALIGHLIVLNADGLVTSDRFVVGAAYTARVVATNVSPGAKVSKGQVVAELESTEVLASIAQLSQNLLAAQASSQALERRRQVIASLLPIATRRLNDARQAADRLGIDPKGDIMPQTYRLDVLKETFDAERDLVTLRAEGDSLETELKGIDETLAKLNVAIQKTEDAYANGVVRSPVDGTVGAAVASPGQVLRAGEPVMEVLNGSQFVLAYLANGRLYDVQPGEQVILTDGVRSVEGNVDRVDVVADNLPADFRSTFGVRERQQIMRVIANGQLPFPYLSRVDVVSPWSISHLTAIVKNSIAGFDNWGYHLR</sequence>
<proteinExistence type="predicted"/>
<dbReference type="InterPro" id="IPR058647">
    <property type="entry name" value="BSH_CzcB-like"/>
</dbReference>
<gene>
    <name evidence="3" type="ORF">RRH01S_11_00820</name>
</gene>
<protein>
    <recommendedName>
        <fullName evidence="2">CzcB-like barrel-sandwich hybrid domain-containing protein</fullName>
    </recommendedName>
</protein>